<gene>
    <name evidence="1" type="ORF">B2A_05674</name>
</gene>
<evidence type="ECO:0000313" key="1">
    <source>
        <dbReference type="EMBL" id="EQD55530.1"/>
    </source>
</evidence>
<name>T1BNH8_9ZZZZ</name>
<reference evidence="1" key="1">
    <citation type="submission" date="2013-08" db="EMBL/GenBank/DDBJ databases">
        <authorList>
            <person name="Mendez C."/>
            <person name="Richter M."/>
            <person name="Ferrer M."/>
            <person name="Sanchez J."/>
        </authorList>
    </citation>
    <scope>NUCLEOTIDE SEQUENCE</scope>
</reference>
<organism evidence="1">
    <name type="scientific">mine drainage metagenome</name>
    <dbReference type="NCBI Taxonomy" id="410659"/>
    <lineage>
        <taxon>unclassified sequences</taxon>
        <taxon>metagenomes</taxon>
        <taxon>ecological metagenomes</taxon>
    </lineage>
</organism>
<sequence>EYLEERRKQGEELTYESPLLQFDVRGTKKNAFLRTTLVTRDIREAIEQAGLKMRPTS</sequence>
<dbReference type="AlphaFoldDB" id="T1BNH8"/>
<comment type="caution">
    <text evidence="1">The sequence shown here is derived from an EMBL/GenBank/DDBJ whole genome shotgun (WGS) entry which is preliminary data.</text>
</comment>
<dbReference type="EMBL" id="AUZZ01003948">
    <property type="protein sequence ID" value="EQD55530.1"/>
    <property type="molecule type" value="Genomic_DNA"/>
</dbReference>
<feature type="non-terminal residue" evidence="1">
    <location>
        <position position="1"/>
    </location>
</feature>
<accession>T1BNH8</accession>
<protein>
    <submittedName>
        <fullName evidence="1">Integrase/recombinase</fullName>
    </submittedName>
</protein>
<proteinExistence type="predicted"/>
<reference evidence="1" key="2">
    <citation type="journal article" date="2014" name="ISME J.">
        <title>Microbial stratification in low pH oxic and suboxic macroscopic growths along an acid mine drainage.</title>
        <authorList>
            <person name="Mendez-Garcia C."/>
            <person name="Mesa V."/>
            <person name="Sprenger R.R."/>
            <person name="Richter M."/>
            <person name="Diez M.S."/>
            <person name="Solano J."/>
            <person name="Bargiela R."/>
            <person name="Golyshina O.V."/>
            <person name="Manteca A."/>
            <person name="Ramos J.L."/>
            <person name="Gallego J.R."/>
            <person name="Llorente I."/>
            <person name="Martins Dos Santos V.A."/>
            <person name="Jensen O.N."/>
            <person name="Pelaez A.I."/>
            <person name="Sanchez J."/>
            <person name="Ferrer M."/>
        </authorList>
    </citation>
    <scope>NUCLEOTIDE SEQUENCE</scope>
</reference>